<name>A0A3M8P977_9BACL</name>
<evidence type="ECO:0000259" key="2">
    <source>
        <dbReference type="Pfam" id="PF05651"/>
    </source>
</evidence>
<comment type="caution">
    <text evidence="5">The sequence shown here is derived from an EMBL/GenBank/DDBJ whole genome shotgun (WGS) entry which is preliminary data.</text>
</comment>
<dbReference type="InterPro" id="IPR041522">
    <property type="entry name" value="CdaR_GGDEF"/>
</dbReference>
<keyword evidence="6" id="KW-1185">Reference proteome</keyword>
<proteinExistence type="inferred from homology"/>
<feature type="domain" description="PucR C-terminal helix-turn-helix" evidence="3">
    <location>
        <begin position="301"/>
        <end position="358"/>
    </location>
</feature>
<organism evidence="5 6">
    <name type="scientific">Planococcus salinus</name>
    <dbReference type="NCBI Taxonomy" id="1848460"/>
    <lineage>
        <taxon>Bacteria</taxon>
        <taxon>Bacillati</taxon>
        <taxon>Bacillota</taxon>
        <taxon>Bacilli</taxon>
        <taxon>Bacillales</taxon>
        <taxon>Caryophanaceae</taxon>
        <taxon>Planococcus</taxon>
    </lineage>
</organism>
<gene>
    <name evidence="5" type="ORF">EEX84_06075</name>
</gene>
<dbReference type="Pfam" id="PF05651">
    <property type="entry name" value="Diacid_rec"/>
    <property type="match status" value="1"/>
</dbReference>
<dbReference type="EMBL" id="RIAX01000003">
    <property type="protein sequence ID" value="RNF40203.1"/>
    <property type="molecule type" value="Genomic_DNA"/>
</dbReference>
<dbReference type="Pfam" id="PF17853">
    <property type="entry name" value="GGDEF_2"/>
    <property type="match status" value="1"/>
</dbReference>
<protein>
    <recommendedName>
        <fullName evidence="7">Carbohydrate diacid regulator</fullName>
    </recommendedName>
</protein>
<dbReference type="RefSeq" id="WP_123164712.1">
    <property type="nucleotide sequence ID" value="NZ_RIAX01000003.1"/>
</dbReference>
<evidence type="ECO:0000313" key="6">
    <source>
        <dbReference type="Proteomes" id="UP000275473"/>
    </source>
</evidence>
<evidence type="ECO:0000259" key="4">
    <source>
        <dbReference type="Pfam" id="PF17853"/>
    </source>
</evidence>
<dbReference type="AlphaFoldDB" id="A0A3M8P977"/>
<evidence type="ECO:0008006" key="7">
    <source>
        <dbReference type="Google" id="ProtNLM"/>
    </source>
</evidence>
<dbReference type="OrthoDB" id="9792148at2"/>
<dbReference type="Proteomes" id="UP000275473">
    <property type="component" value="Unassembled WGS sequence"/>
</dbReference>
<dbReference type="InterPro" id="IPR008599">
    <property type="entry name" value="Diacid_rec"/>
</dbReference>
<evidence type="ECO:0000313" key="5">
    <source>
        <dbReference type="EMBL" id="RNF40203.1"/>
    </source>
</evidence>
<dbReference type="InterPro" id="IPR051448">
    <property type="entry name" value="CdaR-like_regulators"/>
</dbReference>
<accession>A0A3M8P977</accession>
<sequence>MIDFEDFGARIVQELSSLIDKNVIVTDKNGFVVASTDPVRLNSYHEGAALSMKNQQEIHMTKEMCEKLRGVKPGIVMPIIIAGIPIGVLGVTGTLSEVEKYAKLVRKVAELFITDFMSRQEKERGIREIEFFFFDLITAEADREVIEDRARMINMEISQYERVALIQTFQQWEIADVENLLKMQTIHPELKIFRWGLEKLVLLLPNIPKHQLCESLKGLSRKMEKKAGRKLPIGIGNVTSFDKLGESFKQAEMAVSVSALQGEMIFEEDLKLELLYHSIPLEVRKEFLNRTIAPLLKEKELLHNLEVWIQKKKSLKEVAEELHIHKNTLSYRLGKIESLLNVDLTDNNDIAILYTAIRLLRKS</sequence>
<evidence type="ECO:0000259" key="3">
    <source>
        <dbReference type="Pfam" id="PF13556"/>
    </source>
</evidence>
<dbReference type="PANTHER" id="PTHR33744">
    <property type="entry name" value="CARBOHYDRATE DIACID REGULATOR"/>
    <property type="match status" value="1"/>
</dbReference>
<dbReference type="InterPro" id="IPR042070">
    <property type="entry name" value="PucR_C-HTH_sf"/>
</dbReference>
<dbReference type="Gene3D" id="1.10.10.2840">
    <property type="entry name" value="PucR C-terminal helix-turn-helix domain"/>
    <property type="match status" value="1"/>
</dbReference>
<dbReference type="InterPro" id="IPR025736">
    <property type="entry name" value="PucR_C-HTH_dom"/>
</dbReference>
<comment type="similarity">
    <text evidence="1">Belongs to the CdaR family.</text>
</comment>
<dbReference type="PANTHER" id="PTHR33744:SF16">
    <property type="entry name" value="CARBOHYDRATE DIACID REGULATOR"/>
    <property type="match status" value="1"/>
</dbReference>
<evidence type="ECO:0000256" key="1">
    <source>
        <dbReference type="ARBA" id="ARBA00006754"/>
    </source>
</evidence>
<reference evidence="5 6" key="1">
    <citation type="journal article" date="2018" name="Int. J. Syst. Evol. Microbiol.">
        <title>Planococcus salinus sp. nov., a moderately halophilic bacterium isolated from a saline-alkali soil.</title>
        <authorList>
            <person name="Gan L."/>
        </authorList>
    </citation>
    <scope>NUCLEOTIDE SEQUENCE [LARGE SCALE GENOMIC DNA]</scope>
    <source>
        <strain evidence="5 6">LCB217</strain>
    </source>
</reference>
<feature type="domain" description="Putative sugar diacid recognition" evidence="2">
    <location>
        <begin position="9"/>
        <end position="135"/>
    </location>
</feature>
<feature type="domain" description="CdaR GGDEF-like" evidence="4">
    <location>
        <begin position="142"/>
        <end position="256"/>
    </location>
</feature>
<dbReference type="Pfam" id="PF13556">
    <property type="entry name" value="HTH_30"/>
    <property type="match status" value="1"/>
</dbReference>